<organism evidence="1 2">
    <name type="scientific">Sphaerobacter thermophilus (strain ATCC 49802 / DSM 20745 / KCCM 41009 / NCIMB 13125 / S 6022)</name>
    <dbReference type="NCBI Taxonomy" id="479434"/>
    <lineage>
        <taxon>Bacteria</taxon>
        <taxon>Pseudomonadati</taxon>
        <taxon>Thermomicrobiota</taxon>
        <taxon>Thermomicrobia</taxon>
        <taxon>Sphaerobacterales</taxon>
        <taxon>Sphaerobacterineae</taxon>
        <taxon>Sphaerobacteraceae</taxon>
        <taxon>Sphaerobacter</taxon>
    </lineage>
</organism>
<evidence type="ECO:0000313" key="1">
    <source>
        <dbReference type="EMBL" id="ACZ38104.1"/>
    </source>
</evidence>
<name>D1C1I7_SPHTD</name>
<dbReference type="EMBL" id="CP001823">
    <property type="protein sequence ID" value="ACZ38104.1"/>
    <property type="molecule type" value="Genomic_DNA"/>
</dbReference>
<dbReference type="KEGG" id="sti:Sthe_0667"/>
<dbReference type="eggNOG" id="COG4198">
    <property type="taxonomic scope" value="Bacteria"/>
</dbReference>
<gene>
    <name evidence="1" type="ordered locus">Sthe_0667</name>
</gene>
<accession>D1C1I7</accession>
<proteinExistence type="predicted"/>
<dbReference type="Proteomes" id="UP000002027">
    <property type="component" value="Chromosome 1"/>
</dbReference>
<dbReference type="PANTHER" id="PTHR36454:SF1">
    <property type="entry name" value="DUF1015 DOMAIN-CONTAINING PROTEIN"/>
    <property type="match status" value="1"/>
</dbReference>
<dbReference type="PANTHER" id="PTHR36454">
    <property type="entry name" value="LMO2823 PROTEIN"/>
    <property type="match status" value="1"/>
</dbReference>
<dbReference type="STRING" id="479434.Sthe_0667"/>
<reference evidence="2" key="1">
    <citation type="submission" date="2009-11" db="EMBL/GenBank/DDBJ databases">
        <title>The complete chromosome 1 of Sphaerobacter thermophilus DSM 20745.</title>
        <authorList>
            <person name="Lucas S."/>
            <person name="Copeland A."/>
            <person name="Lapidus A."/>
            <person name="Glavina del Rio T."/>
            <person name="Dalin E."/>
            <person name="Tice H."/>
            <person name="Bruce D."/>
            <person name="Goodwin L."/>
            <person name="Pitluck S."/>
            <person name="Kyrpides N."/>
            <person name="Mavromatis K."/>
            <person name="Ivanova N."/>
            <person name="Mikhailova N."/>
            <person name="LaButti K.M."/>
            <person name="Clum A."/>
            <person name="Sun H.I."/>
            <person name="Brettin T."/>
            <person name="Detter J.C."/>
            <person name="Han C."/>
            <person name="Larimer F."/>
            <person name="Land M."/>
            <person name="Hauser L."/>
            <person name="Markowitz V."/>
            <person name="Cheng J.F."/>
            <person name="Hugenholtz P."/>
            <person name="Woyke T."/>
            <person name="Wu D."/>
            <person name="Steenblock K."/>
            <person name="Schneider S."/>
            <person name="Pukall R."/>
            <person name="Goeker M."/>
            <person name="Klenk H.P."/>
            <person name="Eisen J.A."/>
        </authorList>
    </citation>
    <scope>NUCLEOTIDE SEQUENCE [LARGE SCALE GENOMIC DNA]</scope>
    <source>
        <strain evidence="2">ATCC 49802 / DSM 20745 / S 6022</strain>
    </source>
</reference>
<dbReference type="AlphaFoldDB" id="D1C1I7"/>
<dbReference type="HOGENOM" id="CLU_031277_2_0_0"/>
<protein>
    <recommendedName>
        <fullName evidence="3">DUF1015 domain-containing protein</fullName>
    </recommendedName>
</protein>
<dbReference type="RefSeq" id="WP_012871151.1">
    <property type="nucleotide sequence ID" value="NC_013523.1"/>
</dbReference>
<evidence type="ECO:0000313" key="2">
    <source>
        <dbReference type="Proteomes" id="UP000002027"/>
    </source>
</evidence>
<reference evidence="1 2" key="2">
    <citation type="journal article" date="2010" name="Stand. Genomic Sci.">
        <title>Complete genome sequence of Desulfohalobium retbaense type strain (HR(100)).</title>
        <authorList>
            <person name="Spring S."/>
            <person name="Nolan M."/>
            <person name="Lapidus A."/>
            <person name="Glavina Del Rio T."/>
            <person name="Copeland A."/>
            <person name="Tice H."/>
            <person name="Cheng J.F."/>
            <person name="Lucas S."/>
            <person name="Land M."/>
            <person name="Chen F."/>
            <person name="Bruce D."/>
            <person name="Goodwin L."/>
            <person name="Pitluck S."/>
            <person name="Ivanova N."/>
            <person name="Mavromatis K."/>
            <person name="Mikhailova N."/>
            <person name="Pati A."/>
            <person name="Chen A."/>
            <person name="Palaniappan K."/>
            <person name="Hauser L."/>
            <person name="Chang Y.J."/>
            <person name="Jeffries C.D."/>
            <person name="Munk C."/>
            <person name="Kiss H."/>
            <person name="Chain P."/>
            <person name="Han C."/>
            <person name="Brettin T."/>
            <person name="Detter J.C."/>
            <person name="Schuler E."/>
            <person name="Goker M."/>
            <person name="Rohde M."/>
            <person name="Bristow J."/>
            <person name="Eisen J.A."/>
            <person name="Markowitz V."/>
            <person name="Hugenholtz P."/>
            <person name="Kyrpides N.C."/>
            <person name="Klenk H.P."/>
        </authorList>
    </citation>
    <scope>NUCLEOTIDE SEQUENCE [LARGE SCALE GENOMIC DNA]</scope>
    <source>
        <strain evidence="2">ATCC 49802 / DSM 20745 / S 6022</strain>
    </source>
</reference>
<sequence length="442" mass="48530">MAEIRPFRGVRYNTARVGGLREVIGPAEDIPSNERAQALTAGHPYHSVRLEMHDPDTADRFAAAGERFRQWLREGVLIRDERPAFYAYEHEYRIGDRLRRRRGFFAALRLADPADGVVLPHEETLPHNVAVRLALLRGIRANLSAVYTLVEDEGRLASILDQVMAAPPAESDMDDEGGCHRLWIVTDETVIAALQATVAGRPLYIADGHHRYTAALIYRDERRAATGDAGAAEYVLTHIASVDDPGIMVLPIHRVVRALNGSTWDEVLGHLRQHFSVSEEPLPPENPALDIAGQIERLDALDGPPAYLLLEPGGRRLATLRVRHWDEVEHVLPPGSSGLTRHLDATVADAVVLRHVLGIDDGSLEERVDFTPNVEQAVSETRAGTAAAALFVRPTRLRTLLAVAGAGERMPQKSTYFYPKIPIGLVVYDCATTDGLGDSGPS</sequence>
<dbReference type="InParanoid" id="D1C1I7"/>
<keyword evidence="2" id="KW-1185">Reference proteome</keyword>
<dbReference type="PIRSF" id="PIRSF033563">
    <property type="entry name" value="UCP033563"/>
    <property type="match status" value="1"/>
</dbReference>
<evidence type="ECO:0008006" key="3">
    <source>
        <dbReference type="Google" id="ProtNLM"/>
    </source>
</evidence>
<dbReference type="InterPro" id="IPR008323">
    <property type="entry name" value="UCP033563"/>
</dbReference>
<dbReference type="Pfam" id="PF06245">
    <property type="entry name" value="DUF1015"/>
    <property type="match status" value="1"/>
</dbReference>